<dbReference type="PROSITE" id="PS50931">
    <property type="entry name" value="HTH_LYSR"/>
    <property type="match status" value="1"/>
</dbReference>
<dbReference type="InterPro" id="IPR005119">
    <property type="entry name" value="LysR_subst-bd"/>
</dbReference>
<dbReference type="Pfam" id="PF03466">
    <property type="entry name" value="LysR_substrate"/>
    <property type="match status" value="1"/>
</dbReference>
<evidence type="ECO:0000313" key="6">
    <source>
        <dbReference type="EMBL" id="WPB85910.1"/>
    </source>
</evidence>
<dbReference type="InterPro" id="IPR000847">
    <property type="entry name" value="LysR_HTH_N"/>
</dbReference>
<gene>
    <name evidence="6" type="ORF">R9Z33_03315</name>
</gene>
<dbReference type="PANTHER" id="PTHR30537:SF3">
    <property type="entry name" value="TRANSCRIPTIONAL REGULATORY PROTEIN"/>
    <property type="match status" value="1"/>
</dbReference>
<evidence type="ECO:0000256" key="4">
    <source>
        <dbReference type="ARBA" id="ARBA00023163"/>
    </source>
</evidence>
<dbReference type="SUPFAM" id="SSF46785">
    <property type="entry name" value="Winged helix' DNA-binding domain"/>
    <property type="match status" value="1"/>
</dbReference>
<organism evidence="6 7">
    <name type="scientific">Sediminicoccus rosea</name>
    <dbReference type="NCBI Taxonomy" id="1225128"/>
    <lineage>
        <taxon>Bacteria</taxon>
        <taxon>Pseudomonadati</taxon>
        <taxon>Pseudomonadota</taxon>
        <taxon>Alphaproteobacteria</taxon>
        <taxon>Acetobacterales</taxon>
        <taxon>Roseomonadaceae</taxon>
        <taxon>Sediminicoccus</taxon>
    </lineage>
</organism>
<keyword evidence="4" id="KW-0804">Transcription</keyword>
<evidence type="ECO:0000259" key="5">
    <source>
        <dbReference type="PROSITE" id="PS50931"/>
    </source>
</evidence>
<proteinExistence type="inferred from homology"/>
<dbReference type="RefSeq" id="WP_318649888.1">
    <property type="nucleotide sequence ID" value="NZ_CP137852.1"/>
</dbReference>
<keyword evidence="3" id="KW-0238">DNA-binding</keyword>
<dbReference type="PRINTS" id="PR00039">
    <property type="entry name" value="HTHLYSR"/>
</dbReference>
<dbReference type="EMBL" id="CP137852">
    <property type="protein sequence ID" value="WPB85910.1"/>
    <property type="molecule type" value="Genomic_DNA"/>
</dbReference>
<dbReference type="Pfam" id="PF00126">
    <property type="entry name" value="HTH_1"/>
    <property type="match status" value="1"/>
</dbReference>
<dbReference type="InterPro" id="IPR036390">
    <property type="entry name" value="WH_DNA-bd_sf"/>
</dbReference>
<keyword evidence="7" id="KW-1185">Reference proteome</keyword>
<reference evidence="6 7" key="1">
    <citation type="submission" date="2023-11" db="EMBL/GenBank/DDBJ databases">
        <title>Arctic aerobic anoxygenic photoheterotroph Sediminicoccus rosea KRV36 adapts its photosynthesis to long days of polar summer.</title>
        <authorList>
            <person name="Tomasch J."/>
            <person name="Kopejtka K."/>
            <person name="Bily T."/>
            <person name="Gardiner A.T."/>
            <person name="Gardian Z."/>
            <person name="Shivaramu S."/>
            <person name="Koblizek M."/>
            <person name="Engelhardt F."/>
            <person name="Kaftan D."/>
        </authorList>
    </citation>
    <scope>NUCLEOTIDE SEQUENCE [LARGE SCALE GENOMIC DNA]</scope>
    <source>
        <strain evidence="6 7">R-30</strain>
    </source>
</reference>
<feature type="domain" description="HTH lysR-type" evidence="5">
    <location>
        <begin position="8"/>
        <end position="65"/>
    </location>
</feature>
<dbReference type="Gene3D" id="1.10.10.10">
    <property type="entry name" value="Winged helix-like DNA-binding domain superfamily/Winged helix DNA-binding domain"/>
    <property type="match status" value="1"/>
</dbReference>
<evidence type="ECO:0000313" key="7">
    <source>
        <dbReference type="Proteomes" id="UP001305521"/>
    </source>
</evidence>
<dbReference type="PANTHER" id="PTHR30537">
    <property type="entry name" value="HTH-TYPE TRANSCRIPTIONAL REGULATOR"/>
    <property type="match status" value="1"/>
</dbReference>
<comment type="similarity">
    <text evidence="1">Belongs to the LysR transcriptional regulatory family.</text>
</comment>
<dbReference type="Gene3D" id="3.40.190.290">
    <property type="match status" value="1"/>
</dbReference>
<protein>
    <submittedName>
        <fullName evidence="6">LysR family transcriptional regulator</fullName>
    </submittedName>
</protein>
<accession>A0ABZ0PK19</accession>
<dbReference type="InterPro" id="IPR058163">
    <property type="entry name" value="LysR-type_TF_proteobact-type"/>
</dbReference>
<dbReference type="Proteomes" id="UP001305521">
    <property type="component" value="Chromosome"/>
</dbReference>
<dbReference type="SUPFAM" id="SSF53850">
    <property type="entry name" value="Periplasmic binding protein-like II"/>
    <property type="match status" value="1"/>
</dbReference>
<name>A0ABZ0PK19_9PROT</name>
<evidence type="ECO:0000256" key="1">
    <source>
        <dbReference type="ARBA" id="ARBA00009437"/>
    </source>
</evidence>
<evidence type="ECO:0000256" key="3">
    <source>
        <dbReference type="ARBA" id="ARBA00023125"/>
    </source>
</evidence>
<sequence>MPETDRQPDWAQLRALVAVMRHGSLSAAARQLGQTQPTLGRQIRALERRVGEALFDRLPSGLRPNQRALALYEPAAALDDAAAQLAVALARPTDSAAGTVRITASEGFAARVLAPILTGLAEAHPGIEIELSATNEVENLVRRDADIAVRHTRPDQEELIAQRLGMVEVGLFDARGYVVRHGLPRDVRALAGHRLIGPDKDPVGLRLAERWGLPMDSLRFALRTDSRTAQEAAVRAGFGIGVMSMAEVEPGGDLLRVFPETATAAFPLWLAAHADMRQSPRLRIVYDALAGALRARFG</sequence>
<dbReference type="InterPro" id="IPR036388">
    <property type="entry name" value="WH-like_DNA-bd_sf"/>
</dbReference>
<keyword evidence="2" id="KW-0805">Transcription regulation</keyword>
<evidence type="ECO:0000256" key="2">
    <source>
        <dbReference type="ARBA" id="ARBA00023015"/>
    </source>
</evidence>